<protein>
    <recommendedName>
        <fullName evidence="3">CopG family transcriptional regulator</fullName>
    </recommendedName>
</protein>
<comment type="caution">
    <text evidence="1">The sequence shown here is derived from an EMBL/GenBank/DDBJ whole genome shotgun (WGS) entry which is preliminary data.</text>
</comment>
<gene>
    <name evidence="1" type="ORF">GCM10022210_28770</name>
</gene>
<accession>A0ABP7Q4U5</accession>
<evidence type="ECO:0008006" key="3">
    <source>
        <dbReference type="Google" id="ProtNLM"/>
    </source>
</evidence>
<proteinExistence type="predicted"/>
<evidence type="ECO:0000313" key="2">
    <source>
        <dbReference type="Proteomes" id="UP001500742"/>
    </source>
</evidence>
<keyword evidence="2" id="KW-1185">Reference proteome</keyword>
<sequence>MERIVLEVDDQTAKAWRNTSAKLRNQISKNLENILSDSLNKTQKENFELLLQDARKEASKNGLTEEVLAQLLNDEN</sequence>
<organism evidence="1 2">
    <name type="scientific">Mucilaginibacter dorajii</name>
    <dbReference type="NCBI Taxonomy" id="692994"/>
    <lineage>
        <taxon>Bacteria</taxon>
        <taxon>Pseudomonadati</taxon>
        <taxon>Bacteroidota</taxon>
        <taxon>Sphingobacteriia</taxon>
        <taxon>Sphingobacteriales</taxon>
        <taxon>Sphingobacteriaceae</taxon>
        <taxon>Mucilaginibacter</taxon>
    </lineage>
</organism>
<evidence type="ECO:0000313" key="1">
    <source>
        <dbReference type="EMBL" id="GAA3976303.1"/>
    </source>
</evidence>
<name>A0ABP7Q4U5_9SPHI</name>
<reference evidence="2" key="1">
    <citation type="journal article" date="2019" name="Int. J. Syst. Evol. Microbiol.">
        <title>The Global Catalogue of Microorganisms (GCM) 10K type strain sequencing project: providing services to taxonomists for standard genome sequencing and annotation.</title>
        <authorList>
            <consortium name="The Broad Institute Genomics Platform"/>
            <consortium name="The Broad Institute Genome Sequencing Center for Infectious Disease"/>
            <person name="Wu L."/>
            <person name="Ma J."/>
        </authorList>
    </citation>
    <scope>NUCLEOTIDE SEQUENCE [LARGE SCALE GENOMIC DNA]</scope>
    <source>
        <strain evidence="2">JCM 16601</strain>
    </source>
</reference>
<dbReference type="Proteomes" id="UP001500742">
    <property type="component" value="Unassembled WGS sequence"/>
</dbReference>
<dbReference type="RefSeq" id="WP_259087359.1">
    <property type="nucleotide sequence ID" value="NZ_BAAAZC010000019.1"/>
</dbReference>
<dbReference type="EMBL" id="BAAAZC010000019">
    <property type="protein sequence ID" value="GAA3976303.1"/>
    <property type="molecule type" value="Genomic_DNA"/>
</dbReference>